<reference evidence="10" key="1">
    <citation type="submission" date="2025-08" db="UniProtKB">
        <authorList>
            <consortium name="RefSeq"/>
        </authorList>
    </citation>
    <scope>IDENTIFICATION</scope>
</reference>
<keyword evidence="4" id="KW-0540">Nuclease</keyword>
<accession>A0AAJ7RUB6</accession>
<dbReference type="PANTHER" id="PTHR24559">
    <property type="entry name" value="TRANSPOSON TY3-I GAG-POL POLYPROTEIN"/>
    <property type="match status" value="1"/>
</dbReference>
<keyword evidence="7" id="KW-0695">RNA-directed DNA polymerase</keyword>
<dbReference type="InterPro" id="IPR000477">
    <property type="entry name" value="RT_dom"/>
</dbReference>
<evidence type="ECO:0000256" key="4">
    <source>
        <dbReference type="ARBA" id="ARBA00022722"/>
    </source>
</evidence>
<evidence type="ECO:0000256" key="2">
    <source>
        <dbReference type="ARBA" id="ARBA00022679"/>
    </source>
</evidence>
<feature type="domain" description="Peptidase A2" evidence="8">
    <location>
        <begin position="44"/>
        <end position="118"/>
    </location>
</feature>
<dbReference type="SUPFAM" id="SSF56672">
    <property type="entry name" value="DNA/RNA polymerases"/>
    <property type="match status" value="1"/>
</dbReference>
<evidence type="ECO:0000256" key="7">
    <source>
        <dbReference type="ARBA" id="ARBA00022918"/>
    </source>
</evidence>
<dbReference type="InterPro" id="IPR021109">
    <property type="entry name" value="Peptidase_aspartic_dom_sf"/>
</dbReference>
<dbReference type="Gene3D" id="3.10.10.10">
    <property type="entry name" value="HIV Type 1 Reverse Transcriptase, subunit A, domain 1"/>
    <property type="match status" value="1"/>
</dbReference>
<evidence type="ECO:0000256" key="6">
    <source>
        <dbReference type="ARBA" id="ARBA00022801"/>
    </source>
</evidence>
<dbReference type="InterPro" id="IPR053134">
    <property type="entry name" value="RNA-dir_DNA_polymerase"/>
</dbReference>
<dbReference type="InterPro" id="IPR034132">
    <property type="entry name" value="RP_Saci-like"/>
</dbReference>
<dbReference type="GO" id="GO:0003964">
    <property type="term" value="F:RNA-directed DNA polymerase activity"/>
    <property type="evidence" value="ECO:0007669"/>
    <property type="project" value="UniProtKB-KW"/>
</dbReference>
<gene>
    <name evidence="10" type="primary">LOC112495344</name>
</gene>
<dbReference type="Gene3D" id="2.40.70.10">
    <property type="entry name" value="Acid Proteases"/>
    <property type="match status" value="1"/>
</dbReference>
<name>A0AAJ7RUB6_CEPCN</name>
<dbReference type="InterPro" id="IPR001969">
    <property type="entry name" value="Aspartic_peptidase_AS"/>
</dbReference>
<dbReference type="SUPFAM" id="SSF50630">
    <property type="entry name" value="Acid proteases"/>
    <property type="match status" value="1"/>
</dbReference>
<dbReference type="RefSeq" id="XP_024947283.1">
    <property type="nucleotide sequence ID" value="XM_025091515.1"/>
</dbReference>
<dbReference type="PROSITE" id="PS00141">
    <property type="entry name" value="ASP_PROTEASE"/>
    <property type="match status" value="1"/>
</dbReference>
<dbReference type="InterPro" id="IPR043502">
    <property type="entry name" value="DNA/RNA_pol_sf"/>
</dbReference>
<evidence type="ECO:0000256" key="1">
    <source>
        <dbReference type="ARBA" id="ARBA00022670"/>
    </source>
</evidence>
<organism evidence="9 10">
    <name type="scientific">Cephus cinctus</name>
    <name type="common">Wheat stem sawfly</name>
    <dbReference type="NCBI Taxonomy" id="211228"/>
    <lineage>
        <taxon>Eukaryota</taxon>
        <taxon>Metazoa</taxon>
        <taxon>Ecdysozoa</taxon>
        <taxon>Arthropoda</taxon>
        <taxon>Hexapoda</taxon>
        <taxon>Insecta</taxon>
        <taxon>Pterygota</taxon>
        <taxon>Neoptera</taxon>
        <taxon>Endopterygota</taxon>
        <taxon>Hymenoptera</taxon>
        <taxon>Cephoidea</taxon>
        <taxon>Cephidae</taxon>
        <taxon>Cephus</taxon>
    </lineage>
</organism>
<evidence type="ECO:0000256" key="3">
    <source>
        <dbReference type="ARBA" id="ARBA00022695"/>
    </source>
</evidence>
<evidence type="ECO:0000256" key="5">
    <source>
        <dbReference type="ARBA" id="ARBA00022759"/>
    </source>
</evidence>
<keyword evidence="5" id="KW-0255">Endonuclease</keyword>
<dbReference type="CDD" id="cd06094">
    <property type="entry name" value="RP_Saci_like"/>
    <property type="match status" value="1"/>
</dbReference>
<keyword evidence="3" id="KW-0548">Nucleotidyltransferase</keyword>
<evidence type="ECO:0000259" key="8">
    <source>
        <dbReference type="PROSITE" id="PS50175"/>
    </source>
</evidence>
<keyword evidence="2" id="KW-0808">Transferase</keyword>
<keyword evidence="1" id="KW-0645">Protease</keyword>
<keyword evidence="6" id="KW-0378">Hydrolase</keyword>
<dbReference type="Proteomes" id="UP000694920">
    <property type="component" value="Unplaced"/>
</dbReference>
<keyword evidence="9" id="KW-1185">Reference proteome</keyword>
<evidence type="ECO:0000313" key="10">
    <source>
        <dbReference type="RefSeq" id="XP_024947283.1"/>
    </source>
</evidence>
<dbReference type="InterPro" id="IPR001995">
    <property type="entry name" value="Peptidase_A2_cat"/>
</dbReference>
<dbReference type="GO" id="GO:0004190">
    <property type="term" value="F:aspartic-type endopeptidase activity"/>
    <property type="evidence" value="ECO:0007669"/>
    <property type="project" value="InterPro"/>
</dbReference>
<dbReference type="GeneID" id="112495344"/>
<feature type="non-terminal residue" evidence="10">
    <location>
        <position position="266"/>
    </location>
</feature>
<dbReference type="KEGG" id="ccin:112495344"/>
<dbReference type="GO" id="GO:0004519">
    <property type="term" value="F:endonuclease activity"/>
    <property type="evidence" value="ECO:0007669"/>
    <property type="project" value="UniProtKB-KW"/>
</dbReference>
<dbReference type="Pfam" id="PF00078">
    <property type="entry name" value="RVT_1"/>
    <property type="match status" value="1"/>
</dbReference>
<dbReference type="CDD" id="cd01647">
    <property type="entry name" value="RT_LTR"/>
    <property type="match status" value="1"/>
</dbReference>
<sequence>MCQPLQFQGKQAVGKLESSSSVKAVHDDGSQKHRLIIADQGSGLRFLVDSGADVSVIPRNAADRKRTETETPRLFAANGSAIDTYGTKRLTLSLGLRRKFPWDFIVANVTRPILGADFMHHYALLIDLKETQGPPRAERARRLTGEKLKAAKSDFEHMLTQGICRPSKSQWASPLHLVLKKSGEWRACGDYRRLNACTKPDKYPVPHLHDFSHKLRDCSMFTTLDLERAYHQIPVAEEDRPKTAVITPFGLFEFNVMTFGLCNAAQ</sequence>
<dbReference type="PROSITE" id="PS50175">
    <property type="entry name" value="ASP_PROT_RETROV"/>
    <property type="match status" value="1"/>
</dbReference>
<proteinExistence type="predicted"/>
<protein>
    <submittedName>
        <fullName evidence="10">Uncharacterized protein LOC112495344</fullName>
    </submittedName>
</protein>
<dbReference type="GO" id="GO:0006508">
    <property type="term" value="P:proteolysis"/>
    <property type="evidence" value="ECO:0007669"/>
    <property type="project" value="UniProtKB-KW"/>
</dbReference>
<dbReference type="FunFam" id="2.40.70.10:FF:000130">
    <property type="entry name" value="Retrovirus-related Pol polyprotein from transposon opus-like Protein"/>
    <property type="match status" value="1"/>
</dbReference>
<evidence type="ECO:0000313" key="9">
    <source>
        <dbReference type="Proteomes" id="UP000694920"/>
    </source>
</evidence>
<dbReference type="AlphaFoldDB" id="A0AAJ7RUB6"/>
<dbReference type="PANTHER" id="PTHR24559:SF444">
    <property type="entry name" value="REVERSE TRANSCRIPTASE DOMAIN-CONTAINING PROTEIN"/>
    <property type="match status" value="1"/>
</dbReference>
<dbReference type="FunFam" id="3.10.10.10:FF:000007">
    <property type="entry name" value="Retrovirus-related Pol polyprotein from transposon 17.6-like Protein"/>
    <property type="match status" value="1"/>
</dbReference>